<accession>A0A285D741</accession>
<dbReference type="GO" id="GO:0016209">
    <property type="term" value="F:antioxidant activity"/>
    <property type="evidence" value="ECO:0007669"/>
    <property type="project" value="InterPro"/>
</dbReference>
<dbReference type="AlphaFoldDB" id="A0A285D741"/>
<dbReference type="InterPro" id="IPR017937">
    <property type="entry name" value="Thioredoxin_CS"/>
</dbReference>
<gene>
    <name evidence="3" type="ORF">SAMN05877753_110195</name>
</gene>
<keyword evidence="1" id="KW-1015">Disulfide bond</keyword>
<dbReference type="PROSITE" id="PS00194">
    <property type="entry name" value="THIOREDOXIN_1"/>
    <property type="match status" value="1"/>
</dbReference>
<evidence type="ECO:0000313" key="3">
    <source>
        <dbReference type="EMBL" id="SNX74973.1"/>
    </source>
</evidence>
<dbReference type="PANTHER" id="PTHR42852">
    <property type="entry name" value="THIOL:DISULFIDE INTERCHANGE PROTEIN DSBE"/>
    <property type="match status" value="1"/>
</dbReference>
<dbReference type="GO" id="GO:0016491">
    <property type="term" value="F:oxidoreductase activity"/>
    <property type="evidence" value="ECO:0007669"/>
    <property type="project" value="InterPro"/>
</dbReference>
<dbReference type="Proteomes" id="UP000219546">
    <property type="component" value="Unassembled WGS sequence"/>
</dbReference>
<dbReference type="EMBL" id="OAOP01000010">
    <property type="protein sequence ID" value="SNX74973.1"/>
    <property type="molecule type" value="Genomic_DNA"/>
</dbReference>
<dbReference type="PANTHER" id="PTHR42852:SF1">
    <property type="entry name" value="THIOREDOXIN-LIKE PROTEIN YNEN"/>
    <property type="match status" value="1"/>
</dbReference>
<dbReference type="Pfam" id="PF00578">
    <property type="entry name" value="AhpC-TSA"/>
    <property type="match status" value="1"/>
</dbReference>
<name>A0A285D741_9BACI</name>
<dbReference type="RefSeq" id="WP_097160228.1">
    <property type="nucleotide sequence ID" value="NZ_JBEPMQ010000011.1"/>
</dbReference>
<evidence type="ECO:0000259" key="2">
    <source>
        <dbReference type="PROSITE" id="PS51352"/>
    </source>
</evidence>
<dbReference type="PROSITE" id="PS51352">
    <property type="entry name" value="THIOREDOXIN_2"/>
    <property type="match status" value="1"/>
</dbReference>
<evidence type="ECO:0000256" key="1">
    <source>
        <dbReference type="ARBA" id="ARBA00023157"/>
    </source>
</evidence>
<dbReference type="InterPro" id="IPR036249">
    <property type="entry name" value="Thioredoxin-like_sf"/>
</dbReference>
<proteinExistence type="predicted"/>
<keyword evidence="4" id="KW-1185">Reference proteome</keyword>
<dbReference type="CDD" id="cd02966">
    <property type="entry name" value="TlpA_like_family"/>
    <property type="match status" value="1"/>
</dbReference>
<organism evidence="3 4">
    <name type="scientific">Bacillus oleivorans</name>
    <dbReference type="NCBI Taxonomy" id="1448271"/>
    <lineage>
        <taxon>Bacteria</taxon>
        <taxon>Bacillati</taxon>
        <taxon>Bacillota</taxon>
        <taxon>Bacilli</taxon>
        <taxon>Bacillales</taxon>
        <taxon>Bacillaceae</taxon>
        <taxon>Bacillus</taxon>
    </lineage>
</organism>
<dbReference type="InterPro" id="IPR000866">
    <property type="entry name" value="AhpC/TSA"/>
</dbReference>
<dbReference type="Gene3D" id="3.40.30.10">
    <property type="entry name" value="Glutaredoxin"/>
    <property type="match status" value="1"/>
</dbReference>
<evidence type="ECO:0000313" key="4">
    <source>
        <dbReference type="Proteomes" id="UP000219546"/>
    </source>
</evidence>
<dbReference type="InterPro" id="IPR050553">
    <property type="entry name" value="Thioredoxin_ResA/DsbE_sf"/>
</dbReference>
<dbReference type="InterPro" id="IPR013766">
    <property type="entry name" value="Thioredoxin_domain"/>
</dbReference>
<sequence length="172" mass="19305">MVKKVIAIVTLVALCTVAIVQAIEKEQMDRMPGLKIGTEAPDFTLETLNGDIVSLSDYRGKKVLLNFWATWCEPCKAEMPEMQKYYDEHKDGNMEILAVNIDPLNNVKGFVEELGLTFPILLDPIKTKGDAVNEIYQTLVIPTTYIIDEEGKIEAKYTSTMTLDVIEDLMGE</sequence>
<protein>
    <submittedName>
        <fullName evidence="3">Peroxiredoxin</fullName>
    </submittedName>
</protein>
<reference evidence="3 4" key="1">
    <citation type="submission" date="2017-08" db="EMBL/GenBank/DDBJ databases">
        <authorList>
            <person name="de Groot N.N."/>
        </authorList>
    </citation>
    <scope>NUCLEOTIDE SEQUENCE [LARGE SCALE GENOMIC DNA]</scope>
    <source>
        <strain evidence="3 4">JC228</strain>
    </source>
</reference>
<dbReference type="SUPFAM" id="SSF52833">
    <property type="entry name" value="Thioredoxin-like"/>
    <property type="match status" value="1"/>
</dbReference>
<dbReference type="OrthoDB" id="25753at2"/>
<feature type="domain" description="Thioredoxin" evidence="2">
    <location>
        <begin position="34"/>
        <end position="172"/>
    </location>
</feature>